<feature type="transmembrane region" description="Helical" evidence="1">
    <location>
        <begin position="42"/>
        <end position="60"/>
    </location>
</feature>
<name>A0A515IPD8_BACOV</name>
<keyword evidence="1" id="KW-0472">Membrane</keyword>
<gene>
    <name evidence="3" type="ORF">DYI28_10315</name>
    <name evidence="2" type="ORF">F3B53_05620</name>
</gene>
<feature type="transmembrane region" description="Helical" evidence="1">
    <location>
        <begin position="72"/>
        <end position="92"/>
    </location>
</feature>
<reference evidence="3" key="2">
    <citation type="journal article" date="2018" name="Nature">
        <title>Human gut bacteria contain acquired interbacterial defence systems.</title>
        <authorList>
            <person name="Ross B.D."/>
            <person name="Verster A.J."/>
            <person name="Radey M.C."/>
            <person name="Schmidtke D.T."/>
            <person name="Pope C.E."/>
            <person name="Hoffman L.R."/>
            <person name="Hajjar A."/>
            <person name="Peterson S.B."/>
            <person name="Borenstein E."/>
            <person name="Mougous J."/>
        </authorList>
    </citation>
    <scope>NUCLEOTIDE SEQUENCE</scope>
    <source>
        <strain evidence="3">3725 D1 iv</strain>
    </source>
</reference>
<proteinExistence type="predicted"/>
<reference evidence="3" key="4">
    <citation type="submission" date="2019-07" db="EMBL/GenBank/DDBJ databases">
        <authorList>
            <person name="Ross B.D."/>
            <person name="Verster A.J."/>
            <person name="Radey M.C."/>
            <person name="Schmidtke D.T."/>
            <person name="Pope C.E."/>
            <person name="Hoffman L.R."/>
            <person name="Hajjar A."/>
            <person name="Peterson S.B."/>
            <person name="Borenstein E."/>
            <person name="Mougous J.D."/>
        </authorList>
    </citation>
    <scope>NUCLEOTIDE SEQUENCE</scope>
    <source>
        <strain evidence="3">3725 D1 iv</strain>
    </source>
</reference>
<evidence type="ECO:0000313" key="2">
    <source>
        <dbReference type="EMBL" id="KAB1329473.1"/>
    </source>
</evidence>
<reference evidence="4" key="1">
    <citation type="journal article" date="2018" name="J. Anim. Genet.">
        <title>Acquired interbacterial defense systems protect against interspecies antagonism in the human gut microbiome.</title>
        <authorList>
            <person name="Ross B.D."/>
            <person name="Verster A.J."/>
            <person name="Radey M.C."/>
            <person name="Schmidtke D.T."/>
            <person name="Pope C.E."/>
            <person name="Hoffman L.R."/>
            <person name="Hajjar A."/>
            <person name="Peterson S.B."/>
            <person name="Borenstein E."/>
            <person name="Mougous J."/>
        </authorList>
    </citation>
    <scope>NUCLEOTIDE SEQUENCE [LARGE SCALE GENOMIC DNA]</scope>
    <source>
        <strain evidence="4">3725 D1 iv</strain>
    </source>
</reference>
<dbReference type="EMBL" id="CP041395">
    <property type="protein sequence ID" value="QDM09073.1"/>
    <property type="molecule type" value="Genomic_DNA"/>
</dbReference>
<dbReference type="Proteomes" id="UP000318823">
    <property type="component" value="Chromosome"/>
</dbReference>
<evidence type="ECO:0000256" key="1">
    <source>
        <dbReference type="SAM" id="Phobius"/>
    </source>
</evidence>
<reference evidence="2 5" key="3">
    <citation type="journal article" date="2019" name="Nat. Med.">
        <title>A library of human gut bacterial isolates paired with longitudinal multiomics data enables mechanistic microbiome research.</title>
        <authorList>
            <person name="Poyet M."/>
            <person name="Groussin M."/>
            <person name="Gibbons S.M."/>
            <person name="Avila-Pacheco J."/>
            <person name="Jiang X."/>
            <person name="Kearney S.M."/>
            <person name="Perrotta A.R."/>
            <person name="Berdy B."/>
            <person name="Zhao S."/>
            <person name="Lieberman T.D."/>
            <person name="Swanson P.K."/>
            <person name="Smith M."/>
            <person name="Roesemann S."/>
            <person name="Alexander J.E."/>
            <person name="Rich S.A."/>
            <person name="Livny J."/>
            <person name="Vlamakis H."/>
            <person name="Clish C."/>
            <person name="Bullock K."/>
            <person name="Deik A."/>
            <person name="Scott J."/>
            <person name="Pierce K.A."/>
            <person name="Xavier R.J."/>
            <person name="Alm E.J."/>
        </authorList>
    </citation>
    <scope>NUCLEOTIDE SEQUENCE [LARGE SCALE GENOMIC DNA]</scope>
    <source>
        <strain evidence="2 5">BIOML-A2</strain>
    </source>
</reference>
<accession>A0A515IPD8</accession>
<dbReference type="Proteomes" id="UP000375690">
    <property type="component" value="Unassembled WGS sequence"/>
</dbReference>
<dbReference type="RefSeq" id="WP_032845437.1">
    <property type="nucleotide sequence ID" value="NZ_CAXSRA010000019.1"/>
</dbReference>
<keyword evidence="1" id="KW-1133">Transmembrane helix</keyword>
<sequence length="158" mass="18864">MEFIGRIYCFFESLFGQQLGEYLWGYNCETGDYTNPALFSRIALWTLSISLVIGVLYYYIINSSRFHRWWSWLIMLFSNSLLCFFFAYWWIIEDFKNNLIGDCLLYQRDEAGTIIESYITDSSFWGFSLANAIISLFLFFMLSMLLKWRSVNCRKSPF</sequence>
<organism evidence="2 5">
    <name type="scientific">Bacteroides ovatus</name>
    <dbReference type="NCBI Taxonomy" id="28116"/>
    <lineage>
        <taxon>Bacteria</taxon>
        <taxon>Pseudomonadati</taxon>
        <taxon>Bacteroidota</taxon>
        <taxon>Bacteroidia</taxon>
        <taxon>Bacteroidales</taxon>
        <taxon>Bacteroidaceae</taxon>
        <taxon>Bacteroides</taxon>
    </lineage>
</organism>
<keyword evidence="1" id="KW-0812">Transmembrane</keyword>
<dbReference type="EMBL" id="VWFC01000004">
    <property type="protein sequence ID" value="KAB1329473.1"/>
    <property type="molecule type" value="Genomic_DNA"/>
</dbReference>
<protein>
    <submittedName>
        <fullName evidence="2">Uncharacterized protein</fullName>
    </submittedName>
</protein>
<evidence type="ECO:0000313" key="3">
    <source>
        <dbReference type="EMBL" id="QDM09073.1"/>
    </source>
</evidence>
<feature type="transmembrane region" description="Helical" evidence="1">
    <location>
        <begin position="124"/>
        <end position="146"/>
    </location>
</feature>
<evidence type="ECO:0000313" key="5">
    <source>
        <dbReference type="Proteomes" id="UP000375690"/>
    </source>
</evidence>
<dbReference type="AlphaFoldDB" id="A0A515IPD8"/>
<evidence type="ECO:0000313" key="4">
    <source>
        <dbReference type="Proteomes" id="UP000318823"/>
    </source>
</evidence>